<dbReference type="Gene3D" id="3.55.50.30">
    <property type="match status" value="1"/>
</dbReference>
<keyword evidence="2" id="KW-0812">Transmembrane</keyword>
<keyword evidence="5" id="KW-1185">Reference proteome</keyword>
<evidence type="ECO:0000313" key="4">
    <source>
        <dbReference type="EMBL" id="ACY46958.1"/>
    </source>
</evidence>
<evidence type="ECO:0000259" key="3">
    <source>
        <dbReference type="Pfam" id="PF04773"/>
    </source>
</evidence>
<feature type="region of interest" description="Disordered" evidence="1">
    <location>
        <begin position="1"/>
        <end position="22"/>
    </location>
</feature>
<dbReference type="GO" id="GO:0016989">
    <property type="term" value="F:sigma factor antagonist activity"/>
    <property type="evidence" value="ECO:0007669"/>
    <property type="project" value="TreeGrafter"/>
</dbReference>
<dbReference type="OrthoDB" id="1452822at2"/>
<dbReference type="KEGG" id="rmr:Rmar_0049"/>
<feature type="transmembrane region" description="Helical" evidence="2">
    <location>
        <begin position="77"/>
        <end position="96"/>
    </location>
</feature>
<dbReference type="PANTHER" id="PTHR30273:SF2">
    <property type="entry name" value="PROTEIN FECR"/>
    <property type="match status" value="1"/>
</dbReference>
<dbReference type="InterPro" id="IPR006860">
    <property type="entry name" value="FecR"/>
</dbReference>
<organism evidence="4 5">
    <name type="scientific">Rhodothermus marinus (strain ATCC 43812 / DSM 4252 / R-10)</name>
    <name type="common">Rhodothermus obamensis</name>
    <dbReference type="NCBI Taxonomy" id="518766"/>
    <lineage>
        <taxon>Bacteria</taxon>
        <taxon>Pseudomonadati</taxon>
        <taxon>Rhodothermota</taxon>
        <taxon>Rhodothermia</taxon>
        <taxon>Rhodothermales</taxon>
        <taxon>Rhodothermaceae</taxon>
        <taxon>Rhodothermus</taxon>
    </lineage>
</organism>
<evidence type="ECO:0000256" key="1">
    <source>
        <dbReference type="SAM" id="MobiDB-lite"/>
    </source>
</evidence>
<gene>
    <name evidence="4" type="ordered locus">Rmar_0049</name>
</gene>
<dbReference type="RefSeq" id="WP_012842570.1">
    <property type="nucleotide sequence ID" value="NC_013501.1"/>
</dbReference>
<dbReference type="AlphaFoldDB" id="D0MK45"/>
<evidence type="ECO:0000256" key="2">
    <source>
        <dbReference type="SAM" id="Phobius"/>
    </source>
</evidence>
<dbReference type="PIRSF" id="PIRSF018266">
    <property type="entry name" value="FecR"/>
    <property type="match status" value="1"/>
</dbReference>
<dbReference type="PANTHER" id="PTHR30273">
    <property type="entry name" value="PERIPLASMIC SIGNAL SENSOR AND SIGMA FACTOR ACTIVATOR FECR-RELATED"/>
    <property type="match status" value="1"/>
</dbReference>
<protein>
    <submittedName>
        <fullName evidence="4">Anti-FecI sigma factor, FecR</fullName>
    </submittedName>
</protein>
<dbReference type="HOGENOM" id="CLU_741645_0_0_10"/>
<dbReference type="EMBL" id="CP001807">
    <property type="protein sequence ID" value="ACY46958.1"/>
    <property type="molecule type" value="Genomic_DNA"/>
</dbReference>
<dbReference type="Pfam" id="PF04773">
    <property type="entry name" value="FecR"/>
    <property type="match status" value="1"/>
</dbReference>
<keyword evidence="2" id="KW-1133">Transmembrane helix</keyword>
<evidence type="ECO:0000313" key="5">
    <source>
        <dbReference type="Proteomes" id="UP000002221"/>
    </source>
</evidence>
<feature type="compositionally biased region" description="Basic and acidic residues" evidence="1">
    <location>
        <begin position="9"/>
        <end position="22"/>
    </location>
</feature>
<dbReference type="Gene3D" id="2.60.120.1440">
    <property type="match status" value="1"/>
</dbReference>
<reference evidence="4 5" key="1">
    <citation type="journal article" date="2009" name="Stand. Genomic Sci.">
        <title>Complete genome sequence of Rhodothermus marinus type strain (R-10).</title>
        <authorList>
            <person name="Nolan M."/>
            <person name="Tindall B.J."/>
            <person name="Pomrenke H."/>
            <person name="Lapidus A."/>
            <person name="Copeland A."/>
            <person name="Glavina Del Rio T."/>
            <person name="Lucas S."/>
            <person name="Chen F."/>
            <person name="Tice H."/>
            <person name="Cheng J.F."/>
            <person name="Saunders E."/>
            <person name="Han C."/>
            <person name="Bruce D."/>
            <person name="Goodwin L."/>
            <person name="Chain P."/>
            <person name="Pitluck S."/>
            <person name="Ovchinikova G."/>
            <person name="Pati A."/>
            <person name="Ivanova N."/>
            <person name="Mavromatis K."/>
            <person name="Chen A."/>
            <person name="Palaniappan K."/>
            <person name="Land M."/>
            <person name="Hauser L."/>
            <person name="Chang Y.J."/>
            <person name="Jeffries C.D."/>
            <person name="Brettin T."/>
            <person name="Goker M."/>
            <person name="Bristow J."/>
            <person name="Eisen J.A."/>
            <person name="Markowitz V."/>
            <person name="Hugenholtz P."/>
            <person name="Kyrpides N.C."/>
            <person name="Klenk H.P."/>
            <person name="Detter J.C."/>
        </authorList>
    </citation>
    <scope>NUCLEOTIDE SEQUENCE [LARGE SCALE GENOMIC DNA]</scope>
    <source>
        <strain evidence="5">ATCC 43812 / DSM 4252 / R-10</strain>
    </source>
</reference>
<keyword evidence="2" id="KW-0472">Membrane</keyword>
<name>D0MK45_RHOM4</name>
<dbReference type="STRING" id="518766.Rmar_0049"/>
<dbReference type="InterPro" id="IPR012373">
    <property type="entry name" value="Ferrdict_sens_TM"/>
</dbReference>
<proteinExistence type="predicted"/>
<dbReference type="eggNOG" id="COG3712">
    <property type="taxonomic scope" value="Bacteria"/>
</dbReference>
<feature type="domain" description="FecR protein" evidence="3">
    <location>
        <begin position="104"/>
        <end position="194"/>
    </location>
</feature>
<accession>D0MK45</accession>
<dbReference type="Proteomes" id="UP000002221">
    <property type="component" value="Chromosome"/>
</dbReference>
<sequence>MNGRPTSRLPRELEEALQERSPEERRQMAALWERLGALEPPVGDVPSTEAAWAELSARLASTPRPARPPRRALRRRWPVAVGLLLVLGLIGAYVLLRPRAVIVPPGTIQTVTLADGSTITLRAGSRLRYAATLPWRRPRRVHLTGEALFEVVPGRPLTVETAQARVEVLGTRFTVRAWPEASETRVTLLEGRVRVRSVRTPRQPLVLEAPGQSVRVGAKAELLPERMTPDQVLAWRRGGFVVIDEPVGVVLRELERTFALRIEVAGPLPLDRRVTVLYQQQARPEAILQDLCLTLPCHYRRTSRGFVVEAEPSSGR</sequence>